<organism evidence="1 2">
    <name type="scientific">Variovorax ureilyticus</name>
    <dbReference type="NCBI Taxonomy" id="1836198"/>
    <lineage>
        <taxon>Bacteria</taxon>
        <taxon>Pseudomonadati</taxon>
        <taxon>Pseudomonadota</taxon>
        <taxon>Betaproteobacteria</taxon>
        <taxon>Burkholderiales</taxon>
        <taxon>Comamonadaceae</taxon>
        <taxon>Variovorax</taxon>
    </lineage>
</organism>
<evidence type="ECO:0000313" key="1">
    <source>
        <dbReference type="EMBL" id="MEJ8810767.1"/>
    </source>
</evidence>
<dbReference type="Proteomes" id="UP001365846">
    <property type="component" value="Unassembled WGS sequence"/>
</dbReference>
<evidence type="ECO:0000313" key="2">
    <source>
        <dbReference type="Proteomes" id="UP001365846"/>
    </source>
</evidence>
<reference evidence="1 2" key="1">
    <citation type="submission" date="2024-03" db="EMBL/GenBank/DDBJ databases">
        <title>Novel species of the genus Variovorax.</title>
        <authorList>
            <person name="Liu Q."/>
            <person name="Xin Y.-H."/>
        </authorList>
    </citation>
    <scope>NUCLEOTIDE SEQUENCE [LARGE SCALE GENOMIC DNA]</scope>
    <source>
        <strain evidence="1 2">KACC 18899</strain>
    </source>
</reference>
<dbReference type="InterPro" id="IPR011749">
    <property type="entry name" value="CHP02243"/>
</dbReference>
<accession>A0ABU8VC47</accession>
<dbReference type="RefSeq" id="WP_340356077.1">
    <property type="nucleotide sequence ID" value="NZ_JBBKZU010000002.1"/>
</dbReference>
<comment type="caution">
    <text evidence="1">The sequence shown here is derived from an EMBL/GenBank/DDBJ whole genome shotgun (WGS) entry which is preliminary data.</text>
</comment>
<proteinExistence type="predicted"/>
<gene>
    <name evidence="1" type="ORF">WKW77_06785</name>
</gene>
<protein>
    <submittedName>
        <fullName evidence="1">Baseplate assembly protein</fullName>
    </submittedName>
</protein>
<keyword evidence="2" id="KW-1185">Reference proteome</keyword>
<dbReference type="EMBL" id="JBBKZU010000002">
    <property type="protein sequence ID" value="MEJ8810767.1"/>
    <property type="molecule type" value="Genomic_DNA"/>
</dbReference>
<name>A0ABU8VC47_9BURK</name>
<dbReference type="NCBIfam" id="TIGR02243">
    <property type="entry name" value="putative baseplate assembly protein"/>
    <property type="match status" value="1"/>
</dbReference>
<sequence>MDQTLCCDAQRRIDVANSTTLNGIDFVEVVDVGAQFQQGLRVHFLRAPAPAGITVAHVRIGGGERFTGIVVDQPPTYDNNVLVLHVSQPGDFSTYTLELVQPDGSGLPMAGMDPVLSSAQFSFKVDCPSPFDCQPATSCAPAVPVVPELNYLAKDYAGFRQLMLDRLATQVPGWQESHVADLGVALVEMLAYVGDYLSYQQDAVATEAYLGTARLRTSVRRHARLVDYFMQEGCSARAWVQVQVQADNVTLPAHTPILGGKTGATPVIAKAAYAAALAPRPVVFETTHAATLFQVHQQIGFHTWGDRRCALPRGATRATLRGRFAQLKPGDVLVFEEILGPETGLAADADPTHRQAVRLVGVTIDDAKGQPLQDPLYKQLVTQIAWAAEDALAFPLCLSARIQKGSTETDVVDISVARGNIVMADHGQRLVVAEAIGEVPQPTLFRAPAASGAMCNATQREPVPPRFRPRLAQSPLGWTVPFDPADPGASAAALQQPDASSAVPSIQLTGKLEGQSVDWFAQQDLLGSHADDPHFVVEPDDAGVAWLRFGDGTHGKRPAPGTQFSASYRTGTGSAGNVGAGTLVRIVTDDPAIVGIRQPLPASGGAEPESIASVRAKAPYALRTQQRAVTTDDYARLAAGLPGVQSAAATMRWTGSWRSVFVTVDPFGGGALDAAAESRLAQSLDSLRMAGHDLEIEAPIAVPLEIAMQVTAKPEYFGAEVSQALSQVFNSRVRPDGRLGLFHPDNFRIGQDVYSSPLYAAAMAIDGVASVQITTFQRRGEPGRAALDAGVLPIGRLEVARLDNDPDFPERGVFSFVVRGGK</sequence>